<accession>T0PXG3</accession>
<evidence type="ECO:0000256" key="8">
    <source>
        <dbReference type="ARBA" id="ARBA00023303"/>
    </source>
</evidence>
<dbReference type="Gene3D" id="2.80.10.50">
    <property type="match status" value="2"/>
</dbReference>
<dbReference type="STRING" id="1156394.T0PXG3"/>
<feature type="domain" description="RyR/IP3R Homology associated" evidence="13">
    <location>
        <begin position="2094"/>
        <end position="2187"/>
    </location>
</feature>
<dbReference type="InterPro" id="IPR005821">
    <property type="entry name" value="Ion_trans_dom"/>
</dbReference>
<dbReference type="PANTHER" id="PTHR13715">
    <property type="entry name" value="RYANODINE RECEPTOR AND IP3 RECEPTOR"/>
    <property type="match status" value="1"/>
</dbReference>
<evidence type="ECO:0000259" key="11">
    <source>
        <dbReference type="Pfam" id="PF00520"/>
    </source>
</evidence>
<feature type="transmembrane region" description="Helical" evidence="10">
    <location>
        <begin position="2553"/>
        <end position="2582"/>
    </location>
</feature>
<feature type="transmembrane region" description="Helical" evidence="10">
    <location>
        <begin position="2602"/>
        <end position="2624"/>
    </location>
</feature>
<dbReference type="GO" id="GO:0016020">
    <property type="term" value="C:membrane"/>
    <property type="evidence" value="ECO:0007669"/>
    <property type="project" value="InterPro"/>
</dbReference>
<dbReference type="Pfam" id="PF08454">
    <property type="entry name" value="RIH_assoc"/>
    <property type="match status" value="1"/>
</dbReference>
<dbReference type="Pfam" id="PF08709">
    <property type="entry name" value="Ins145_P3_rec"/>
    <property type="match status" value="1"/>
</dbReference>
<dbReference type="PANTHER" id="PTHR13715:SF99">
    <property type="entry name" value="INOSITOL 1,4,5-TRISPHOSPHATE RECEPTOR-LIKE PROTEIN A"/>
    <property type="match status" value="1"/>
</dbReference>
<evidence type="ECO:0000256" key="3">
    <source>
        <dbReference type="ARBA" id="ARBA00022692"/>
    </source>
</evidence>
<dbReference type="OrthoDB" id="300855at2759"/>
<dbReference type="InterPro" id="IPR014821">
    <property type="entry name" value="Ins145_P3_rcpt"/>
</dbReference>
<protein>
    <submittedName>
        <fullName evidence="15">Uncharacterized protein</fullName>
    </submittedName>
</protein>
<keyword evidence="2" id="KW-0813">Transport</keyword>
<dbReference type="eggNOG" id="KOG3533">
    <property type="taxonomic scope" value="Eukaryota"/>
</dbReference>
<evidence type="ECO:0000256" key="5">
    <source>
        <dbReference type="ARBA" id="ARBA00023065"/>
    </source>
</evidence>
<feature type="region of interest" description="Disordered" evidence="9">
    <location>
        <begin position="1054"/>
        <end position="1080"/>
    </location>
</feature>
<sequence>MQRFTSKRRNLNVDATLAAATLGESPLSSPLRKEQHRPSAHTPLSPNGLLSPRNLPASLDRVPSEYASKATSSHAGGHGFLVYGAIVSCLSMDRGGFLAGDGLITSEVRLEGLVQSLKATVELVDAQLTDPGGQRDVYVVACHTKDCLFEVLPKMAYEATAAFEEAKASEDASTTSTGFSDAFSDLKFKSESELRLNANVYDKLHGTRVKYGQLKDQTVQLRHIKTGKYITMQPTRDKETLEVVLSDGAAACHLTLLPRFKLRKTGESVQLMDQIVLAAMHKAQRFSMHVSTRSAIDGASTLVHASVSHSSQWRLSPYDHSEKDVSSATTYQPDTSRGLRSGLCIRLLHLETSAWLGCGGGAVHLRAESSATSDASDTNSPLLSPETLWEVEKSCFLDGGLLHWTDSVCLRHVLTGQYLHVENTEAGLRVATNPVPQSSYILRPTTLVNPRYPIGHKSAVLLQHAQTLTYLHTRSSAHLHVSSPLVTLLTPQDEDAFKIVSVSSTELHDTLRLLAYRTLCESFIASFASASGGDPRLDDVERVLSQLNTFTFLDTQTPDHVLWLRQTLLHRHQFVPLLTRMLEAPFAAYGGPFSIDYVCGFQPTDEPSDGLEALPNTNGFRSPGGGRSSSGVAPPPPPVDMRLLPLFQWPPTAMRQLHHVLCAINILLFRMFYSSKTSDTSACRHAMPVLLALLGHGFKASVPLSYLIQEKFHLSESFASFSAIVRNFFDLIRRHGKAMRYLQFLVVLCSANGHAVPKVQEKICELLFNPSHGYSDAVLVHTRPTPSGLELCVDASADQWVSLSTFFDDYYSHKSHATLAPYFYGLLQLYCALCMDRNYTCIRCLAGSFPRASLLACVQDAALSRSIRAVLLNLLVALHLDCEPQTPLPSPNYTRIWKEVLLHQDKLPVARDGMYSADDWAFFGQLQSLAMTYFRKQNGLVIITEAAQNDLTLAFVRLCKKMVAFGLFRSIAELGALVLELVKLLDSRTDYWYRPSTKSHRELVDPTEVIVSPTFFHRSSESTRFDLQAQNAIIQQTEGGQAIRRASLEPARLATKKSLEPASPRRRRRSTNAPKLKAPVEPPMKTKFQMTDLTQVLMEIKDDICATLLLVDALRLDAQISTVLVTLATEPPFHAPRWRRSASKPLSTLARSMFETPNLRCRYSLSELAHRPIDTILLQALMYEHPPLVSKALELLMQQFNQHEQVTKALANVLLLVNDATVGIYSQLQADVQRLCHFAETTEVWMNLTSTDDFNVATSVTGLLTSFTALLQSSGIVPEIRERRHSLTIGPPKPATHSASAHQVEVRRLLRNLNAMQTIFDMLRDGNHFFKSHFPSVLGDASRATSPTAHATSSFSRPQQQAALRPVFVEALRFFYAFGAANSMNVSLLAEHTLALLDLVEELEEAQDVLTLIYGSSEPLCKTVPVKVLQHFLDLWRVELEVHQQPKGRYVHALEALVRVGDAPVPENQLVVLLELVKPEVGYLQLLSASPAGFLTLLAETKVEPSTERDAVVTYHLDVLHLLASCALGNDARLKDLCASILSLDSLLSLLHVAASTCVGSLHEHPWLGNVAMALARFLKEVYLTSEAPPWSQQPQATHDQIVTTLDTLFVEYTFAHLCCLQQRDAAALTPPQAHVVYDGGRIWVDVASASYKKLATDDPPYESHLLTLLLPALQACVVELSAPASVLISLYETLFSLLSTAVTATTFAQLSPSDQDALLAAARVLDKLASAQNDPSALENLAYEASARPKRPYLGQNRVLRSIVLGEASARETLRALYDQLQHPDAAMASPPRTSLTARPKDALHVSRSSPTKGLGPLRQATTPLSPPSPVKSPAPHSRWQSSLARCRQFLSLSPLDAGWDGAKHGGMVPVVASEDGTVLDTFLALVKADPETQVARSAELHAMMQRILHLEDALRDEAESISDVPKSSLTFDDVILKLIEHFKLLKHAKYAKMSVALLDIFCQMIKSLEPSRRHAMQQKLDKLGLTVLVVNIISSTTDRVVFDRSIALGIALLDGMNAKVQENFYATWTESKTTKFFERLKHRMDSATDEVKTVAQVPALDELPRPHSMVLRLSHQARSGRLEPADDAPYASIVAIFRFLQLLCEGHYLHTQQYLLAQGSTVSSINLVEATTSFLLEIYPSLNSANVLLFKQLFDTITEFCQGPCHEAQECVANYKFISVVNELLVVTSLPESDARLHMRQLKGAIVVCLLSLIEGRTDDIIHDRLVTELNFDTIKDNVVDVHRYFQETYHGVYDGNTACSTDAFLALGFNVHILIQHLMEYQPSLGNTLFPKQSASHLTQQKDAAYAVAYAFFDAKCARVELVWHLRGVPHLVQIYFPIHPICCCVTQRSKDRLKTHMPLDPSSKLSAFFAHTSNLLHEMEYQSQLQQQFLLAWLLRQTHRLQVLSFVLALLINLLVVTTLRADANTSQPYSAWQRGATTDGPGIDALLTVLGSIQVALCTTVFVLYAVHTVPLLITEGWHAEKRKLKNTIGGTSTPHARSDVDAAESLQDVEDLLRLLGDRDEDVLRTKQDRVRNVVVSVRFLLRDPRLVYYGLLVMIPVLGTYVHVQFFAFHVLDIINRSQELKNVLKAVVLPGKSLLLIFALYLLLVYIFATIGFFYFRPDYTPETIANPNAPQRCSTLFLCFLSSFDLAFKSNGGLGGFLLPRALGTDPLATGRFVFDNAYNIILMVILLNITFGIIIDTFATIRTSHKERAEELRDRCFICSIDGYTFDRLTKRGFEYHTRLEHNMWHYLYLFVHINKKDYTEYNGIELYLAMKMAKNDVSFFPNHRAMALEKADPTLQLVPDDDASDTNKKPMTTPVTLSDAKRASTDRKLEVLAKKEDPATARLEKHLDALFEQHESLRERQKSIEDVQRQVLATQQAILALLNQNTASPVKLQRKSEHFFPE</sequence>
<dbReference type="RefSeq" id="XP_008620853.1">
    <property type="nucleotide sequence ID" value="XM_008622631.1"/>
</dbReference>
<comment type="subcellular location">
    <subcellularLocation>
        <location evidence="1">Endomembrane system</location>
        <topology evidence="1">Multi-pass membrane protein</topology>
    </subcellularLocation>
</comment>
<dbReference type="GeneID" id="19957149"/>
<feature type="region of interest" description="Disordered" evidence="9">
    <location>
        <begin position="1786"/>
        <end position="1840"/>
    </location>
</feature>
<evidence type="ECO:0000256" key="10">
    <source>
        <dbReference type="SAM" id="Phobius"/>
    </source>
</evidence>
<keyword evidence="6 10" id="KW-0472">Membrane</keyword>
<dbReference type="VEuPathDB" id="FungiDB:SDRG_16422"/>
<evidence type="ECO:0000256" key="4">
    <source>
        <dbReference type="ARBA" id="ARBA00022989"/>
    </source>
</evidence>
<dbReference type="InParanoid" id="T0PXG3"/>
<dbReference type="GO" id="GO:0005262">
    <property type="term" value="F:calcium channel activity"/>
    <property type="evidence" value="ECO:0007669"/>
    <property type="project" value="InterPro"/>
</dbReference>
<keyword evidence="8" id="KW-0407">Ion channel</keyword>
<evidence type="ECO:0000256" key="9">
    <source>
        <dbReference type="SAM" id="MobiDB-lite"/>
    </source>
</evidence>
<evidence type="ECO:0000256" key="2">
    <source>
        <dbReference type="ARBA" id="ARBA00022448"/>
    </source>
</evidence>
<keyword evidence="3 10" id="KW-0812">Transmembrane</keyword>
<evidence type="ECO:0000313" key="16">
    <source>
        <dbReference type="Proteomes" id="UP000030762"/>
    </source>
</evidence>
<feature type="region of interest" description="Disordered" evidence="9">
    <location>
        <begin position="24"/>
        <end position="55"/>
    </location>
</feature>
<dbReference type="EMBL" id="JH767258">
    <property type="protein sequence ID" value="EQC25720.1"/>
    <property type="molecule type" value="Genomic_DNA"/>
</dbReference>
<dbReference type="Pfam" id="PF00520">
    <property type="entry name" value="Ion_trans"/>
    <property type="match status" value="1"/>
</dbReference>
<proteinExistence type="predicted"/>
<evidence type="ECO:0000256" key="6">
    <source>
        <dbReference type="ARBA" id="ARBA00023136"/>
    </source>
</evidence>
<feature type="domain" description="RIH" evidence="12">
    <location>
        <begin position="725"/>
        <end position="769"/>
    </location>
</feature>
<dbReference type="Pfam" id="PF01365">
    <property type="entry name" value="RYDR_ITPR"/>
    <property type="match status" value="1"/>
</dbReference>
<keyword evidence="5" id="KW-0406">Ion transport</keyword>
<feature type="domain" description="Ion transport" evidence="11">
    <location>
        <begin position="2573"/>
        <end position="2712"/>
    </location>
</feature>
<evidence type="ECO:0000256" key="1">
    <source>
        <dbReference type="ARBA" id="ARBA00004127"/>
    </source>
</evidence>
<dbReference type="InterPro" id="IPR000699">
    <property type="entry name" value="RIH_dom"/>
</dbReference>
<name>T0PXG3_SAPDV</name>
<dbReference type="Gene3D" id="1.10.287.70">
    <property type="match status" value="1"/>
</dbReference>
<dbReference type="InterPro" id="IPR036300">
    <property type="entry name" value="MIR_dom_sf"/>
</dbReference>
<evidence type="ECO:0000259" key="14">
    <source>
        <dbReference type="Pfam" id="PF08709"/>
    </source>
</evidence>
<dbReference type="OMA" id="TQELICT"/>
<evidence type="ECO:0000259" key="13">
    <source>
        <dbReference type="Pfam" id="PF08454"/>
    </source>
</evidence>
<reference evidence="15 16" key="1">
    <citation type="submission" date="2012-04" db="EMBL/GenBank/DDBJ databases">
        <title>The Genome Sequence of Saprolegnia declina VS20.</title>
        <authorList>
            <consortium name="The Broad Institute Genome Sequencing Platform"/>
            <person name="Russ C."/>
            <person name="Nusbaum C."/>
            <person name="Tyler B."/>
            <person name="van West P."/>
            <person name="Dieguez-Uribeondo J."/>
            <person name="de Bruijn I."/>
            <person name="Tripathy S."/>
            <person name="Jiang R."/>
            <person name="Young S.K."/>
            <person name="Zeng Q."/>
            <person name="Gargeya S."/>
            <person name="Fitzgerald M."/>
            <person name="Haas B."/>
            <person name="Abouelleil A."/>
            <person name="Alvarado L."/>
            <person name="Arachchi H.M."/>
            <person name="Berlin A."/>
            <person name="Chapman S.B."/>
            <person name="Goldberg J."/>
            <person name="Griggs A."/>
            <person name="Gujja S."/>
            <person name="Hansen M."/>
            <person name="Howarth C."/>
            <person name="Imamovic A."/>
            <person name="Larimer J."/>
            <person name="McCowen C."/>
            <person name="Montmayeur A."/>
            <person name="Murphy C."/>
            <person name="Neiman D."/>
            <person name="Pearson M."/>
            <person name="Priest M."/>
            <person name="Roberts A."/>
            <person name="Saif S."/>
            <person name="Shea T."/>
            <person name="Sisk P."/>
            <person name="Sykes S."/>
            <person name="Wortman J."/>
            <person name="Nusbaum C."/>
            <person name="Birren B."/>
        </authorList>
    </citation>
    <scope>NUCLEOTIDE SEQUENCE [LARGE SCALE GENOMIC DNA]</scope>
    <source>
        <strain evidence="15 16">VS20</strain>
    </source>
</reference>
<feature type="transmembrane region" description="Helical" evidence="10">
    <location>
        <begin position="2645"/>
        <end position="2667"/>
    </location>
</feature>
<feature type="transmembrane region" description="Helical" evidence="10">
    <location>
        <begin position="2687"/>
        <end position="2709"/>
    </location>
</feature>
<dbReference type="GO" id="GO:0012505">
    <property type="term" value="C:endomembrane system"/>
    <property type="evidence" value="ECO:0007669"/>
    <property type="project" value="UniProtKB-SubCell"/>
</dbReference>
<dbReference type="InterPro" id="IPR015925">
    <property type="entry name" value="Ryanodine_IP3_receptor"/>
</dbReference>
<organism evidence="15 16">
    <name type="scientific">Saprolegnia diclina (strain VS20)</name>
    <dbReference type="NCBI Taxonomy" id="1156394"/>
    <lineage>
        <taxon>Eukaryota</taxon>
        <taxon>Sar</taxon>
        <taxon>Stramenopiles</taxon>
        <taxon>Oomycota</taxon>
        <taxon>Saprolegniomycetes</taxon>
        <taxon>Saprolegniales</taxon>
        <taxon>Saprolegniaceae</taxon>
        <taxon>Saprolegnia</taxon>
    </lineage>
</organism>
<keyword evidence="7" id="KW-1071">Ligand-gated ion channel</keyword>
<keyword evidence="16" id="KW-1185">Reference proteome</keyword>
<gene>
    <name evidence="15" type="ORF">SDRG_16422</name>
</gene>
<feature type="region of interest" description="Disordered" evidence="9">
    <location>
        <begin position="608"/>
        <end position="634"/>
    </location>
</feature>
<dbReference type="InterPro" id="IPR013662">
    <property type="entry name" value="RIH_assoc-dom"/>
</dbReference>
<evidence type="ECO:0000256" key="7">
    <source>
        <dbReference type="ARBA" id="ARBA00023286"/>
    </source>
</evidence>
<dbReference type="CDD" id="cd23280">
    <property type="entry name" value="beta-trefoil_MIR_itr-1-like"/>
    <property type="match status" value="1"/>
</dbReference>
<evidence type="ECO:0000313" key="15">
    <source>
        <dbReference type="EMBL" id="EQC25720.1"/>
    </source>
</evidence>
<feature type="transmembrane region" description="Helical" evidence="10">
    <location>
        <begin position="2458"/>
        <end position="2479"/>
    </location>
</feature>
<feature type="domain" description="Inositol 1,4,5-trisphosphate/ryanodine receptor" evidence="14">
    <location>
        <begin position="145"/>
        <end position="320"/>
    </location>
</feature>
<keyword evidence="4 10" id="KW-1133">Transmembrane helix</keyword>
<dbReference type="SUPFAM" id="SSF82109">
    <property type="entry name" value="MIR domain"/>
    <property type="match status" value="1"/>
</dbReference>
<evidence type="ECO:0000259" key="12">
    <source>
        <dbReference type="Pfam" id="PF01365"/>
    </source>
</evidence>
<dbReference type="Proteomes" id="UP000030762">
    <property type="component" value="Unassembled WGS sequence"/>
</dbReference>